<evidence type="ECO:0000259" key="3">
    <source>
        <dbReference type="Pfam" id="PF10145"/>
    </source>
</evidence>
<evidence type="ECO:0000313" key="4">
    <source>
        <dbReference type="EMBL" id="VFD36280.1"/>
    </source>
</evidence>
<keyword evidence="2" id="KW-1133">Transmembrane helix</keyword>
<feature type="domain" description="Phage tail tape measure protein" evidence="3">
    <location>
        <begin position="93"/>
        <end position="287"/>
    </location>
</feature>
<protein>
    <submittedName>
        <fullName evidence="4">Phage tail tape measure protein, TP901 family</fullName>
    </submittedName>
</protein>
<dbReference type="InterPro" id="IPR010090">
    <property type="entry name" value="Phage_tape_meas"/>
</dbReference>
<keyword evidence="1" id="KW-1188">Viral release from host cell</keyword>
<keyword evidence="2" id="KW-0472">Membrane</keyword>
<evidence type="ECO:0000313" key="5">
    <source>
        <dbReference type="Proteomes" id="UP000411588"/>
    </source>
</evidence>
<evidence type="ECO:0000256" key="2">
    <source>
        <dbReference type="SAM" id="Phobius"/>
    </source>
</evidence>
<accession>A0AB74QIQ7</accession>
<organism evidence="4 5">
    <name type="scientific">Clostridioides difficile</name>
    <name type="common">Peptoclostridium difficile</name>
    <dbReference type="NCBI Taxonomy" id="1496"/>
    <lineage>
        <taxon>Bacteria</taxon>
        <taxon>Bacillati</taxon>
        <taxon>Bacillota</taxon>
        <taxon>Clostridia</taxon>
        <taxon>Peptostreptococcales</taxon>
        <taxon>Peptostreptococcaceae</taxon>
        <taxon>Clostridioides</taxon>
    </lineage>
</organism>
<dbReference type="PANTHER" id="PTHR37813:SF1">
    <property type="entry name" value="FELS-2 PROPHAGE PROTEIN"/>
    <property type="match status" value="1"/>
</dbReference>
<feature type="transmembrane region" description="Helical" evidence="2">
    <location>
        <begin position="459"/>
        <end position="478"/>
    </location>
</feature>
<reference evidence="4 5" key="1">
    <citation type="submission" date="2019-02" db="EMBL/GenBank/DDBJ databases">
        <authorList>
            <consortium name="Pathogen Informatics"/>
        </authorList>
    </citation>
    <scope>NUCLEOTIDE SEQUENCE [LARGE SCALE GENOMIC DNA]</scope>
    <source>
        <strain evidence="5">clo34</strain>
    </source>
</reference>
<dbReference type="RefSeq" id="WP_109277266.1">
    <property type="nucleotide sequence ID" value="NZ_CAADAN010000022.1"/>
</dbReference>
<comment type="caution">
    <text evidence="4">The sequence shown here is derived from an EMBL/GenBank/DDBJ whole genome shotgun (WGS) entry which is preliminary data.</text>
</comment>
<dbReference type="PANTHER" id="PTHR37813">
    <property type="entry name" value="FELS-2 PROPHAGE PROTEIN"/>
    <property type="match status" value="1"/>
</dbReference>
<name>A0AB74QIQ7_CLODI</name>
<proteinExistence type="predicted"/>
<evidence type="ECO:0000256" key="1">
    <source>
        <dbReference type="ARBA" id="ARBA00022612"/>
    </source>
</evidence>
<sequence>MADGSIILKTLLDTAGIEKGLGGLNGVAKKGAKLAIAGVAGIGTALGATTVKAVKFTDEYTKAMNGFEASTGEANAKVNGFGEAMQNVYKHNFGENFEDIGSAMSSIKQNLDGIDASNIEKVTESAIAMRDTFDIDINEGLLGVNSMMKQFGMTAEESYNLMAQGAQNGLNQNGDLADQLAEYSVYYSDLGISAEEMFNMMANGAENGVYQLDYLNDAVKEFGIRTKDGSAGTKQAFADLGLNADELTAKFAKGGKDAKEAFMEVTTALGNVEDDVKRNQLGVQLFGTKWEDLGEDAVKALTDMDGKISGSVDALDKINEIKYNSFGEAIEGIKRQLEVGVLLPLGEAVLPLLNEFANWFAKEGVPQIEKFSASIKDKIPAIATTFKVAFKVLSVLLTAFVRNINIIIPALGLLGGAFAVFKAVDKVQKMVEAFKQFKAITQAVSVAQKALALVMSMNPFTIALVAIGLLVAGLVHLWNTNEGFRNAVITAWNNIKEVAMTVFGGICKFFTEIIPNAFTSFVGFLGSAFSGLADIAGNIMAGLRDGFVNGWNSIVAFFTETIPTLIGSIVGWFAELPGKIWEGLSAVVTKIGEWGTNLKNKAVEVGTNFVNTIVKFFTELPGKIWNGLVIVVTKISEWGTTIKNKAVEIGTNFLNNIVKFFSQLPAKIWNCLKQVVTKIASWGSSLASSAKKSATSLVNAFINTVKTLPGKFISIGKNIVTGLWKGISGNIKWLTGKVGGFANSILKKAKSVLGIHSPSRVFRDIIGANIVKGVGVGIDVETPSLEKDMDNNLSSLANRLKATVDLESTKATQSIAVATNYTAEKETQKKNNNVNEDTNSILGGFNLNIENFNNNREQDMDDLMRKASLYLKRHGILV</sequence>
<dbReference type="Proteomes" id="UP000411588">
    <property type="component" value="Unassembled WGS sequence"/>
</dbReference>
<dbReference type="AlphaFoldDB" id="A0AB74QIQ7"/>
<dbReference type="Pfam" id="PF10145">
    <property type="entry name" value="PhageMin_Tail"/>
    <property type="match status" value="1"/>
</dbReference>
<feature type="transmembrane region" description="Helical" evidence="2">
    <location>
        <begin position="406"/>
        <end position="424"/>
    </location>
</feature>
<gene>
    <name evidence="4" type="primary">yqbO</name>
    <name evidence="4" type="ORF">SAMEA1402399_03926</name>
</gene>
<keyword evidence="2" id="KW-0812">Transmembrane</keyword>
<dbReference type="EMBL" id="CAADAN010000022">
    <property type="protein sequence ID" value="VFD36280.1"/>
    <property type="molecule type" value="Genomic_DNA"/>
</dbReference>